<feature type="non-terminal residue" evidence="1">
    <location>
        <position position="1"/>
    </location>
</feature>
<evidence type="ECO:0008006" key="3">
    <source>
        <dbReference type="Google" id="ProtNLM"/>
    </source>
</evidence>
<sequence>TGTLARLSLRMEGGSRIEAVGANSVAGGLIGDNSAAVTPETVSFTLVDGSVGSGAENAVIGGMIGKQAGDVIGMEWDMSANFRISSTGAGDTLGGMIGQHIS</sequence>
<evidence type="ECO:0000313" key="1">
    <source>
        <dbReference type="EMBL" id="MBW7462383.1"/>
    </source>
</evidence>
<organism evidence="1 2">
    <name type="scientific">Paenibacillus sepulcri</name>
    <dbReference type="NCBI Taxonomy" id="359917"/>
    <lineage>
        <taxon>Bacteria</taxon>
        <taxon>Bacillati</taxon>
        <taxon>Bacillota</taxon>
        <taxon>Bacilli</taxon>
        <taxon>Bacillales</taxon>
        <taxon>Paenibacillaceae</taxon>
        <taxon>Paenibacillus</taxon>
    </lineage>
</organism>
<protein>
    <recommendedName>
        <fullName evidence="3">GLUG domain-containing protein</fullName>
    </recommendedName>
</protein>
<reference evidence="1 2" key="1">
    <citation type="submission" date="2021-07" db="EMBL/GenBank/DDBJ databases">
        <title>Paenibacillus radiodurans sp. nov., isolated from the southeastern edge of Tengger Desert.</title>
        <authorList>
            <person name="Zhang G."/>
        </authorList>
    </citation>
    <scope>NUCLEOTIDE SEQUENCE [LARGE SCALE GENOMIC DNA]</scope>
    <source>
        <strain evidence="1 2">CCM 7311</strain>
    </source>
</reference>
<keyword evidence="2" id="KW-1185">Reference proteome</keyword>
<name>A0ABS7CNA3_9BACL</name>
<evidence type="ECO:0000313" key="2">
    <source>
        <dbReference type="Proteomes" id="UP001519887"/>
    </source>
</evidence>
<proteinExistence type="predicted"/>
<feature type="non-terminal residue" evidence="1">
    <location>
        <position position="102"/>
    </location>
</feature>
<accession>A0ABS7CNA3</accession>
<gene>
    <name evidence="1" type="ORF">K0U00_50860</name>
</gene>
<dbReference type="Proteomes" id="UP001519887">
    <property type="component" value="Unassembled WGS sequence"/>
</dbReference>
<comment type="caution">
    <text evidence="1">The sequence shown here is derived from an EMBL/GenBank/DDBJ whole genome shotgun (WGS) entry which is preliminary data.</text>
</comment>
<dbReference type="EMBL" id="JAHZIK010003874">
    <property type="protein sequence ID" value="MBW7462383.1"/>
    <property type="molecule type" value="Genomic_DNA"/>
</dbReference>